<keyword evidence="2" id="KW-1277">Toxin-antitoxin system</keyword>
<comment type="similarity">
    <text evidence="1">Belongs to the RelE toxin family.</text>
</comment>
<proteinExistence type="inferred from homology"/>
<evidence type="ECO:0000256" key="2">
    <source>
        <dbReference type="ARBA" id="ARBA00022649"/>
    </source>
</evidence>
<dbReference type="SUPFAM" id="SSF143011">
    <property type="entry name" value="RelE-like"/>
    <property type="match status" value="1"/>
</dbReference>
<evidence type="ECO:0000256" key="1">
    <source>
        <dbReference type="ARBA" id="ARBA00006226"/>
    </source>
</evidence>
<sequence length="88" mass="10256">MSYTAHIARKAAKEIKGLDKATAKRIRERIRELAVDPYDRRISGPIKMGEGMRKSRVGDWRLIFKIDDTHQLIIILAVKPRRRAYPNQ</sequence>
<dbReference type="RefSeq" id="WP_013706625.1">
    <property type="nucleotide sequence ID" value="NC_015388.1"/>
</dbReference>
<reference evidence="3 4" key="1">
    <citation type="journal article" date="2011" name="Stand. Genomic Sci.">
        <title>Complete genome sequence of the acetate-degrading sulfate reducer Desulfobacca acetoxidans type strain (ASRB2).</title>
        <authorList>
            <person name="Goker M."/>
            <person name="Teshima H."/>
            <person name="Lapidus A."/>
            <person name="Nolan M."/>
            <person name="Lucas S."/>
            <person name="Hammon N."/>
            <person name="Deshpande S."/>
            <person name="Cheng J.F."/>
            <person name="Tapia R."/>
            <person name="Han C."/>
            <person name="Goodwin L."/>
            <person name="Pitluck S."/>
            <person name="Huntemann M."/>
            <person name="Liolios K."/>
            <person name="Ivanova N."/>
            <person name="Pagani I."/>
            <person name="Mavromatis K."/>
            <person name="Ovchinikova G."/>
            <person name="Pati A."/>
            <person name="Chen A."/>
            <person name="Palaniappan K."/>
            <person name="Land M."/>
            <person name="Hauser L."/>
            <person name="Brambilla E.M."/>
            <person name="Rohde M."/>
            <person name="Spring S."/>
            <person name="Detter J.C."/>
            <person name="Woyke T."/>
            <person name="Bristow J."/>
            <person name="Eisen J.A."/>
            <person name="Markowitz V."/>
            <person name="Hugenholtz P."/>
            <person name="Kyrpides N.C."/>
            <person name="Klenk H.P."/>
        </authorList>
    </citation>
    <scope>NUCLEOTIDE SEQUENCE [LARGE SCALE GENOMIC DNA]</scope>
    <source>
        <strain evidence="4">ATCC 700848 / DSM 11109 / ASRB2</strain>
    </source>
</reference>
<protein>
    <submittedName>
        <fullName evidence="3">Plasmid stabilization system</fullName>
    </submittedName>
</protein>
<dbReference type="eggNOG" id="COG2026">
    <property type="taxonomic scope" value="Bacteria"/>
</dbReference>
<dbReference type="STRING" id="880072.Desac_1668"/>
<dbReference type="InterPro" id="IPR035093">
    <property type="entry name" value="RelE/ParE_toxin_dom_sf"/>
</dbReference>
<dbReference type="HOGENOM" id="CLU_155761_3_0_7"/>
<dbReference type="KEGG" id="dao:Desac_1668"/>
<dbReference type="PANTHER" id="PTHR35601">
    <property type="entry name" value="TOXIN RELE"/>
    <property type="match status" value="1"/>
</dbReference>
<gene>
    <name evidence="3" type="ordered locus">Desac_1668</name>
</gene>
<evidence type="ECO:0000313" key="3">
    <source>
        <dbReference type="EMBL" id="AEB09515.1"/>
    </source>
</evidence>
<dbReference type="Proteomes" id="UP000000483">
    <property type="component" value="Chromosome"/>
</dbReference>
<dbReference type="OrthoDB" id="9797723at2"/>
<keyword evidence="4" id="KW-1185">Reference proteome</keyword>
<accession>F2NJK3</accession>
<name>F2NJK3_DESAR</name>
<dbReference type="AlphaFoldDB" id="F2NJK3"/>
<dbReference type="Pfam" id="PF05016">
    <property type="entry name" value="ParE_toxin"/>
    <property type="match status" value="1"/>
</dbReference>
<organism evidence="3 4">
    <name type="scientific">Desulfobacca acetoxidans (strain ATCC 700848 / DSM 11109 / ASRB2)</name>
    <dbReference type="NCBI Taxonomy" id="880072"/>
    <lineage>
        <taxon>Bacteria</taxon>
        <taxon>Pseudomonadati</taxon>
        <taxon>Thermodesulfobacteriota</taxon>
        <taxon>Desulfobaccia</taxon>
        <taxon>Desulfobaccales</taxon>
        <taxon>Desulfobaccaceae</taxon>
        <taxon>Desulfobacca</taxon>
    </lineage>
</organism>
<dbReference type="PANTHER" id="PTHR35601:SF1">
    <property type="entry name" value="TOXIN RELE"/>
    <property type="match status" value="1"/>
</dbReference>
<dbReference type="InterPro" id="IPR007712">
    <property type="entry name" value="RelE/ParE_toxin"/>
</dbReference>
<evidence type="ECO:0000313" key="4">
    <source>
        <dbReference type="Proteomes" id="UP000000483"/>
    </source>
</evidence>
<dbReference type="EMBL" id="CP002629">
    <property type="protein sequence ID" value="AEB09515.1"/>
    <property type="molecule type" value="Genomic_DNA"/>
</dbReference>
<reference evidence="4" key="2">
    <citation type="submission" date="2011-03" db="EMBL/GenBank/DDBJ databases">
        <title>The complete genome of Desulfobacca acetoxidans DSM 11109.</title>
        <authorList>
            <consortium name="US DOE Joint Genome Institute (JGI-PGF)"/>
            <person name="Lucas S."/>
            <person name="Copeland A."/>
            <person name="Lapidus A."/>
            <person name="Bruce D."/>
            <person name="Goodwin L."/>
            <person name="Pitluck S."/>
            <person name="Peters L."/>
            <person name="Kyrpides N."/>
            <person name="Mavromatis K."/>
            <person name="Ivanova N."/>
            <person name="Ovchinnikova G."/>
            <person name="Teshima H."/>
            <person name="Detter J.C."/>
            <person name="Han C."/>
            <person name="Land M."/>
            <person name="Hauser L."/>
            <person name="Markowitz V."/>
            <person name="Cheng J.-F."/>
            <person name="Hugenholtz P."/>
            <person name="Woyke T."/>
            <person name="Wu D."/>
            <person name="Spring S."/>
            <person name="Schueler E."/>
            <person name="Brambilla E."/>
            <person name="Klenk H.-P."/>
            <person name="Eisen J.A."/>
        </authorList>
    </citation>
    <scope>NUCLEOTIDE SEQUENCE [LARGE SCALE GENOMIC DNA]</scope>
    <source>
        <strain evidence="4">ATCC 700848 / DSM 11109 / ASRB2</strain>
    </source>
</reference>
<dbReference type="Gene3D" id="3.30.2310.20">
    <property type="entry name" value="RelE-like"/>
    <property type="match status" value="1"/>
</dbReference>